<dbReference type="AlphaFoldDB" id="A0A753BB46"/>
<accession>A0A753BB46</accession>
<protein>
    <submittedName>
        <fullName evidence="2">Conjugal transfer protein</fullName>
    </submittedName>
</protein>
<comment type="caution">
    <text evidence="2">The sequence shown here is derived from an EMBL/GenBank/DDBJ whole genome shotgun (WGS) entry which is preliminary data.</text>
</comment>
<evidence type="ECO:0000256" key="1">
    <source>
        <dbReference type="SAM" id="SignalP"/>
    </source>
</evidence>
<feature type="chain" id="PRO_5028286563" evidence="1">
    <location>
        <begin position="23"/>
        <end position="56"/>
    </location>
</feature>
<evidence type="ECO:0000313" key="2">
    <source>
        <dbReference type="EMBL" id="HAF7989882.1"/>
    </source>
</evidence>
<feature type="signal peptide" evidence="1">
    <location>
        <begin position="1"/>
        <end position="22"/>
    </location>
</feature>
<gene>
    <name evidence="2" type="ORF">GND80_004819</name>
</gene>
<name>A0A753BB46_SALHO</name>
<keyword evidence="1" id="KW-0732">Signal</keyword>
<feature type="non-terminal residue" evidence="2">
    <location>
        <position position="56"/>
    </location>
</feature>
<reference evidence="2" key="2">
    <citation type="submission" date="2018-07" db="EMBL/GenBank/DDBJ databases">
        <authorList>
            <consortium name="NCBI Pathogen Detection Project"/>
        </authorList>
    </citation>
    <scope>NUCLEOTIDE SEQUENCE</scope>
    <source>
        <strain evidence="2">405-87</strain>
    </source>
</reference>
<organism evidence="2">
    <name type="scientific">Salmonella enterica subsp. houtenae serovar 45:g,z51:-</name>
    <dbReference type="NCBI Taxonomy" id="1967611"/>
    <lineage>
        <taxon>Bacteria</taxon>
        <taxon>Pseudomonadati</taxon>
        <taxon>Pseudomonadota</taxon>
        <taxon>Gammaproteobacteria</taxon>
        <taxon>Enterobacterales</taxon>
        <taxon>Enterobacteriaceae</taxon>
        <taxon>Salmonella</taxon>
    </lineage>
</organism>
<sequence>MRLKPLCLAFALGLYSAGTAHAGLQDDMNSFFNDMSYASNTTSAKAWQGQAARYVS</sequence>
<proteinExistence type="predicted"/>
<dbReference type="EMBL" id="DAAWID010000085">
    <property type="protein sequence ID" value="HAF7989882.1"/>
    <property type="molecule type" value="Genomic_DNA"/>
</dbReference>
<reference evidence="2" key="1">
    <citation type="journal article" date="2018" name="Genome Biol.">
        <title>SKESA: strategic k-mer extension for scrupulous assemblies.</title>
        <authorList>
            <person name="Souvorov A."/>
            <person name="Agarwala R."/>
            <person name="Lipman D.J."/>
        </authorList>
    </citation>
    <scope>NUCLEOTIDE SEQUENCE</scope>
    <source>
        <strain evidence="2">405-87</strain>
    </source>
</reference>